<organism evidence="6 7">
    <name type="scientific">Saltatorellus ferox</name>
    <dbReference type="NCBI Taxonomy" id="2528018"/>
    <lineage>
        <taxon>Bacteria</taxon>
        <taxon>Pseudomonadati</taxon>
        <taxon>Planctomycetota</taxon>
        <taxon>Planctomycetia</taxon>
        <taxon>Planctomycetia incertae sedis</taxon>
        <taxon>Saltatorellus</taxon>
    </lineage>
</organism>
<dbReference type="CDD" id="cd03216">
    <property type="entry name" value="ABC_Carb_Monos_I"/>
    <property type="match status" value="1"/>
</dbReference>
<protein>
    <submittedName>
        <fullName evidence="6">Arabinose import ATP-binding protein AraG</fullName>
        <ecNumber evidence="6">3.6.3.17</ecNumber>
    </submittedName>
</protein>
<keyword evidence="6" id="KW-0378">Hydrolase</keyword>
<dbReference type="PANTHER" id="PTHR43790">
    <property type="entry name" value="CARBOHYDRATE TRANSPORT ATP-BINDING PROTEIN MG119-RELATED"/>
    <property type="match status" value="1"/>
</dbReference>
<dbReference type="PROSITE" id="PS00211">
    <property type="entry name" value="ABC_TRANSPORTER_1"/>
    <property type="match status" value="1"/>
</dbReference>
<evidence type="ECO:0000313" key="6">
    <source>
        <dbReference type="EMBL" id="QDV07071.1"/>
    </source>
</evidence>
<dbReference type="PROSITE" id="PS50893">
    <property type="entry name" value="ABC_TRANSPORTER_2"/>
    <property type="match status" value="2"/>
</dbReference>
<proteinExistence type="predicted"/>
<name>A0A518ESJ8_9BACT</name>
<feature type="domain" description="ABC transporter" evidence="5">
    <location>
        <begin position="12"/>
        <end position="235"/>
    </location>
</feature>
<dbReference type="InterPro" id="IPR027417">
    <property type="entry name" value="P-loop_NTPase"/>
</dbReference>
<dbReference type="Proteomes" id="UP000320390">
    <property type="component" value="Chromosome"/>
</dbReference>
<evidence type="ECO:0000256" key="3">
    <source>
        <dbReference type="ARBA" id="ARBA00022741"/>
    </source>
</evidence>
<keyword evidence="2" id="KW-0677">Repeat</keyword>
<dbReference type="AlphaFoldDB" id="A0A518ESJ8"/>
<evidence type="ECO:0000313" key="7">
    <source>
        <dbReference type="Proteomes" id="UP000320390"/>
    </source>
</evidence>
<keyword evidence="7" id="KW-1185">Reference proteome</keyword>
<keyword evidence="1" id="KW-0813">Transport</keyword>
<dbReference type="PANTHER" id="PTHR43790:SF9">
    <property type="entry name" value="GALACTOFURANOSE TRANSPORTER ATP-BINDING PROTEIN YTFR"/>
    <property type="match status" value="1"/>
</dbReference>
<dbReference type="InterPro" id="IPR003439">
    <property type="entry name" value="ABC_transporter-like_ATP-bd"/>
</dbReference>
<dbReference type="OrthoDB" id="9771863at2"/>
<dbReference type="CDD" id="cd03215">
    <property type="entry name" value="ABC_Carb_Monos_II"/>
    <property type="match status" value="1"/>
</dbReference>
<evidence type="ECO:0000256" key="1">
    <source>
        <dbReference type="ARBA" id="ARBA00022448"/>
    </source>
</evidence>
<dbReference type="SUPFAM" id="SSF52540">
    <property type="entry name" value="P-loop containing nucleoside triphosphate hydrolases"/>
    <property type="match status" value="2"/>
</dbReference>
<evidence type="ECO:0000259" key="5">
    <source>
        <dbReference type="PROSITE" id="PS50893"/>
    </source>
</evidence>
<dbReference type="GO" id="GO:0016887">
    <property type="term" value="F:ATP hydrolysis activity"/>
    <property type="evidence" value="ECO:0007669"/>
    <property type="project" value="InterPro"/>
</dbReference>
<feature type="domain" description="ABC transporter" evidence="5">
    <location>
        <begin position="251"/>
        <end position="498"/>
    </location>
</feature>
<dbReference type="GO" id="GO:0005524">
    <property type="term" value="F:ATP binding"/>
    <property type="evidence" value="ECO:0007669"/>
    <property type="project" value="UniProtKB-KW"/>
</dbReference>
<dbReference type="Gene3D" id="3.40.50.300">
    <property type="entry name" value="P-loop containing nucleotide triphosphate hydrolases"/>
    <property type="match status" value="2"/>
</dbReference>
<dbReference type="InterPro" id="IPR003593">
    <property type="entry name" value="AAA+_ATPase"/>
</dbReference>
<dbReference type="EC" id="3.6.3.17" evidence="6"/>
<keyword evidence="3" id="KW-0547">Nucleotide-binding</keyword>
<keyword evidence="4 6" id="KW-0067">ATP-binding</keyword>
<dbReference type="InterPro" id="IPR017871">
    <property type="entry name" value="ABC_transporter-like_CS"/>
</dbReference>
<accession>A0A518ESJ8</accession>
<sequence>MTVAPAPQDSCVTARGVTKVFPGVVAVADVDFRVRRGEIVALVGENGAGKSTLMKMIAGQYPPTQGTVECAPGVRVALVHQELCLADNLTAGQNVCLGREPSRWGFIQERALHERADVALQRLGADFQARTPLAELSIGQRQLVEIAKALDQQTDVLILDEPTSSLTQTDSDRLLEVLKRLKEEGIAILYVSHRLPEITSVADRAVVLRDGRRVGELVGAELTREALVQLMIGRAEGHPPLAVPRPEGTIATVLELDGFATEAWPAAVQSLQVGAGEIVGLAGLVGAGRTELLETVAGLRPAHAGTLRLKGTDLAERSVRERIDLGMGFVPEDRAGCGLFTGGPVDENLTLPSAHRRSKGSPWPPGGWLVKASESREYVTRAEQLDVRAASPKVAVNSLSGGNQQKILVGRWINEGLALLMLDEPTRGVDVGAREGIYHVVEELARQGAGVLFASSDLEEVRRLAHRIVVMRDGRIVGELPQDEATEAAVMNLATGTTSHRVHTP</sequence>
<evidence type="ECO:0000256" key="4">
    <source>
        <dbReference type="ARBA" id="ARBA00022840"/>
    </source>
</evidence>
<dbReference type="SMART" id="SM00382">
    <property type="entry name" value="AAA"/>
    <property type="match status" value="2"/>
</dbReference>
<dbReference type="Pfam" id="PF00005">
    <property type="entry name" value="ABC_tran"/>
    <property type="match status" value="2"/>
</dbReference>
<dbReference type="RefSeq" id="WP_145197812.1">
    <property type="nucleotide sequence ID" value="NZ_CP036434.1"/>
</dbReference>
<reference evidence="6 7" key="1">
    <citation type="submission" date="2019-02" db="EMBL/GenBank/DDBJ databases">
        <title>Deep-cultivation of Planctomycetes and their phenomic and genomic characterization uncovers novel biology.</title>
        <authorList>
            <person name="Wiegand S."/>
            <person name="Jogler M."/>
            <person name="Boedeker C."/>
            <person name="Pinto D."/>
            <person name="Vollmers J."/>
            <person name="Rivas-Marin E."/>
            <person name="Kohn T."/>
            <person name="Peeters S.H."/>
            <person name="Heuer A."/>
            <person name="Rast P."/>
            <person name="Oberbeckmann S."/>
            <person name="Bunk B."/>
            <person name="Jeske O."/>
            <person name="Meyerdierks A."/>
            <person name="Storesund J.E."/>
            <person name="Kallscheuer N."/>
            <person name="Luecker S."/>
            <person name="Lage O.M."/>
            <person name="Pohl T."/>
            <person name="Merkel B.J."/>
            <person name="Hornburger P."/>
            <person name="Mueller R.-W."/>
            <person name="Bruemmer F."/>
            <person name="Labrenz M."/>
            <person name="Spormann A.M."/>
            <person name="Op den Camp H."/>
            <person name="Overmann J."/>
            <person name="Amann R."/>
            <person name="Jetten M.S.M."/>
            <person name="Mascher T."/>
            <person name="Medema M.H."/>
            <person name="Devos D.P."/>
            <person name="Kaster A.-K."/>
            <person name="Ovreas L."/>
            <person name="Rohde M."/>
            <person name="Galperin M.Y."/>
            <person name="Jogler C."/>
        </authorList>
    </citation>
    <scope>NUCLEOTIDE SEQUENCE [LARGE SCALE GENOMIC DNA]</scope>
    <source>
        <strain evidence="6 7">Poly30</strain>
    </source>
</reference>
<evidence type="ECO:0000256" key="2">
    <source>
        <dbReference type="ARBA" id="ARBA00022737"/>
    </source>
</evidence>
<dbReference type="EMBL" id="CP036434">
    <property type="protein sequence ID" value="QDV07071.1"/>
    <property type="molecule type" value="Genomic_DNA"/>
</dbReference>
<dbReference type="InterPro" id="IPR050107">
    <property type="entry name" value="ABC_carbohydrate_import_ATPase"/>
</dbReference>
<gene>
    <name evidence="6" type="primary">araG</name>
    <name evidence="6" type="ORF">Poly30_25900</name>
</gene>